<dbReference type="EMBL" id="HAEI01014436">
    <property type="protein sequence ID" value="SBS16905.1"/>
    <property type="molecule type" value="Transcribed_RNA"/>
</dbReference>
<reference evidence="1" key="1">
    <citation type="submission" date="2016-05" db="EMBL/GenBank/DDBJ databases">
        <authorList>
            <person name="Lavstsen T."/>
            <person name="Jespersen J.S."/>
        </authorList>
    </citation>
    <scope>NUCLEOTIDE SEQUENCE</scope>
    <source>
        <tissue evidence="1">Brain</tissue>
    </source>
</reference>
<dbReference type="AlphaFoldDB" id="A0A1A8SH87"/>
<accession>A0A1A8SH87</accession>
<sequence>MNPWRSGSGVTLKMKVEKHYRWIQLGCNVPKTSQNEAQKCEASTSLHGLSTAPGHAPDEMVDGHLRDLLPDLDYSIRQLLDNMSSVDGVRHDVPVVLSWIQVWGTGGPVHGVNAFVWQNGSSHTRSSIRRNPGPTAPAYGLTLCEHSKKGHPTTPLLTH</sequence>
<gene>
    <name evidence="1" type="primary">Nfu_g_1_006629</name>
</gene>
<evidence type="ECO:0000313" key="1">
    <source>
        <dbReference type="EMBL" id="SBS16905.1"/>
    </source>
</evidence>
<proteinExistence type="predicted"/>
<name>A0A1A8SH87_9TELE</name>
<organism evidence="1">
    <name type="scientific">Nothobranchius rachovii</name>
    <name type="common">bluefin notho</name>
    <dbReference type="NCBI Taxonomy" id="451742"/>
    <lineage>
        <taxon>Eukaryota</taxon>
        <taxon>Metazoa</taxon>
        <taxon>Chordata</taxon>
        <taxon>Craniata</taxon>
        <taxon>Vertebrata</taxon>
        <taxon>Euteleostomi</taxon>
        <taxon>Actinopterygii</taxon>
        <taxon>Neopterygii</taxon>
        <taxon>Teleostei</taxon>
        <taxon>Neoteleostei</taxon>
        <taxon>Acanthomorphata</taxon>
        <taxon>Ovalentaria</taxon>
        <taxon>Atherinomorphae</taxon>
        <taxon>Cyprinodontiformes</taxon>
        <taxon>Nothobranchiidae</taxon>
        <taxon>Nothobranchius</taxon>
    </lineage>
</organism>
<reference evidence="1" key="2">
    <citation type="submission" date="2016-06" db="EMBL/GenBank/DDBJ databases">
        <title>The genome of a short-lived fish provides insights into sex chromosome evolution and the genetic control of aging.</title>
        <authorList>
            <person name="Reichwald K."/>
            <person name="Felder M."/>
            <person name="Petzold A."/>
            <person name="Koch P."/>
            <person name="Groth M."/>
            <person name="Platzer M."/>
        </authorList>
    </citation>
    <scope>NUCLEOTIDE SEQUENCE</scope>
    <source>
        <tissue evidence="1">Brain</tissue>
    </source>
</reference>
<protein>
    <submittedName>
        <fullName evidence="1">Uncharacterized protein</fullName>
    </submittedName>
</protein>